<accession>A0A0C9TIR0</accession>
<dbReference type="HOGENOM" id="CLU_140496_0_0_1"/>
<reference evidence="3" key="2">
    <citation type="submission" date="2015-01" db="EMBL/GenBank/DDBJ databases">
        <title>Evolutionary Origins and Diversification of the Mycorrhizal Mutualists.</title>
        <authorList>
            <consortium name="DOE Joint Genome Institute"/>
            <consortium name="Mycorrhizal Genomics Consortium"/>
            <person name="Kohler A."/>
            <person name="Kuo A."/>
            <person name="Nagy L.G."/>
            <person name="Floudas D."/>
            <person name="Copeland A."/>
            <person name="Barry K.W."/>
            <person name="Cichocki N."/>
            <person name="Veneault-Fourrey C."/>
            <person name="LaButti K."/>
            <person name="Lindquist E.A."/>
            <person name="Lipzen A."/>
            <person name="Lundell T."/>
            <person name="Morin E."/>
            <person name="Murat C."/>
            <person name="Riley R."/>
            <person name="Ohm R."/>
            <person name="Sun H."/>
            <person name="Tunlid A."/>
            <person name="Henrissat B."/>
            <person name="Grigoriev I.V."/>
            <person name="Hibbett D.S."/>
            <person name="Martin F."/>
        </authorList>
    </citation>
    <scope>NUCLEOTIDE SEQUENCE [LARGE SCALE GENOMIC DNA]</scope>
    <source>
        <strain evidence="3">ATCC 200175</strain>
    </source>
</reference>
<keyword evidence="3" id="KW-1185">Reference proteome</keyword>
<proteinExistence type="predicted"/>
<dbReference type="EMBL" id="KN819336">
    <property type="protein sequence ID" value="KIJ15580.1"/>
    <property type="molecule type" value="Genomic_DNA"/>
</dbReference>
<dbReference type="OrthoDB" id="2637024at2759"/>
<sequence length="170" mass="18889">MTVNVTNQNLSIVGGHLSDFVVPEAWLNGKVYGSVQICTPLFLLFIFRLLVPPRYLRPITDAGLPSPSFLLFTTYGYLKTPKLPFFLPTKVSSLPEGETIANAESYEEVVAGEDDRSFFVATECHEPATVLHKVIFPDSEEYTPACKQRRLSLSTMVVDLALMVTKRAST</sequence>
<evidence type="ECO:0000313" key="2">
    <source>
        <dbReference type="EMBL" id="KIJ15580.1"/>
    </source>
</evidence>
<name>A0A0C9TIR0_PAXIN</name>
<evidence type="ECO:0000313" key="3">
    <source>
        <dbReference type="Proteomes" id="UP000053647"/>
    </source>
</evidence>
<dbReference type="Proteomes" id="UP000053647">
    <property type="component" value="Unassembled WGS sequence"/>
</dbReference>
<organism evidence="2 3">
    <name type="scientific">Paxillus involutus ATCC 200175</name>
    <dbReference type="NCBI Taxonomy" id="664439"/>
    <lineage>
        <taxon>Eukaryota</taxon>
        <taxon>Fungi</taxon>
        <taxon>Dikarya</taxon>
        <taxon>Basidiomycota</taxon>
        <taxon>Agaricomycotina</taxon>
        <taxon>Agaricomycetes</taxon>
        <taxon>Agaricomycetidae</taxon>
        <taxon>Boletales</taxon>
        <taxon>Paxilineae</taxon>
        <taxon>Paxillaceae</taxon>
        <taxon>Paxillus</taxon>
    </lineage>
</organism>
<reference evidence="2 3" key="1">
    <citation type="submission" date="2014-06" db="EMBL/GenBank/DDBJ databases">
        <authorList>
            <consortium name="DOE Joint Genome Institute"/>
            <person name="Kuo A."/>
            <person name="Kohler A."/>
            <person name="Nagy L.G."/>
            <person name="Floudas D."/>
            <person name="Copeland A."/>
            <person name="Barry K.W."/>
            <person name="Cichocki N."/>
            <person name="Veneault-Fourrey C."/>
            <person name="LaButti K."/>
            <person name="Lindquist E.A."/>
            <person name="Lipzen A."/>
            <person name="Lundell T."/>
            <person name="Morin E."/>
            <person name="Murat C."/>
            <person name="Sun H."/>
            <person name="Tunlid A."/>
            <person name="Henrissat B."/>
            <person name="Grigoriev I.V."/>
            <person name="Hibbett D.S."/>
            <person name="Martin F."/>
            <person name="Nordberg H.P."/>
            <person name="Cantor M.N."/>
            <person name="Hua S.X."/>
        </authorList>
    </citation>
    <scope>NUCLEOTIDE SEQUENCE [LARGE SCALE GENOMIC DNA]</scope>
    <source>
        <strain evidence="2 3">ATCC 200175</strain>
    </source>
</reference>
<evidence type="ECO:0000256" key="1">
    <source>
        <dbReference type="SAM" id="Phobius"/>
    </source>
</evidence>
<gene>
    <name evidence="2" type="ORF">PAXINDRAFT_11700</name>
</gene>
<keyword evidence="1" id="KW-0812">Transmembrane</keyword>
<dbReference type="AlphaFoldDB" id="A0A0C9TIR0"/>
<keyword evidence="1" id="KW-1133">Transmembrane helix</keyword>
<keyword evidence="1" id="KW-0472">Membrane</keyword>
<protein>
    <submittedName>
        <fullName evidence="2">Uncharacterized protein</fullName>
    </submittedName>
</protein>
<feature type="transmembrane region" description="Helical" evidence="1">
    <location>
        <begin position="31"/>
        <end position="51"/>
    </location>
</feature>